<keyword evidence="2" id="KW-1185">Reference proteome</keyword>
<dbReference type="AlphaFoldDB" id="A0A1H3PJ63"/>
<accession>A0A1H3PJ63</accession>
<evidence type="ECO:0000313" key="1">
    <source>
        <dbReference type="EMBL" id="SDZ01166.1"/>
    </source>
</evidence>
<sequence>MTNQTIKTVALANKLFAGCKPMPAANYAALNAALRASAKPTSSIPGML</sequence>
<dbReference type="Proteomes" id="UP000199249">
    <property type="component" value="Unassembled WGS sequence"/>
</dbReference>
<reference evidence="2" key="1">
    <citation type="submission" date="2016-10" db="EMBL/GenBank/DDBJ databases">
        <authorList>
            <person name="Varghese N."/>
            <person name="Submissions S."/>
        </authorList>
    </citation>
    <scope>NUCLEOTIDE SEQUENCE [LARGE SCALE GENOMIC DNA]</scope>
    <source>
        <strain evidence="2">CGMCC 1.8975</strain>
    </source>
</reference>
<evidence type="ECO:0000313" key="2">
    <source>
        <dbReference type="Proteomes" id="UP000199249"/>
    </source>
</evidence>
<dbReference type="EMBL" id="FNOV01000035">
    <property type="protein sequence ID" value="SDZ01166.1"/>
    <property type="molecule type" value="Genomic_DNA"/>
</dbReference>
<proteinExistence type="predicted"/>
<name>A0A1H3PJ63_9BACT</name>
<gene>
    <name evidence="1" type="ORF">SAMN04488069_1354</name>
</gene>
<protein>
    <submittedName>
        <fullName evidence="1">Uncharacterized protein</fullName>
    </submittedName>
</protein>
<organism evidence="1 2">
    <name type="scientific">Hymenobacter psychrophilus</name>
    <dbReference type="NCBI Taxonomy" id="651662"/>
    <lineage>
        <taxon>Bacteria</taxon>
        <taxon>Pseudomonadati</taxon>
        <taxon>Bacteroidota</taxon>
        <taxon>Cytophagia</taxon>
        <taxon>Cytophagales</taxon>
        <taxon>Hymenobacteraceae</taxon>
        <taxon>Hymenobacter</taxon>
    </lineage>
</organism>